<evidence type="ECO:0000313" key="2">
    <source>
        <dbReference type="EMBL" id="KAK3592913.1"/>
    </source>
</evidence>
<feature type="compositionally biased region" description="Basic and acidic residues" evidence="1">
    <location>
        <begin position="11"/>
        <end position="21"/>
    </location>
</feature>
<evidence type="ECO:0000313" key="3">
    <source>
        <dbReference type="Proteomes" id="UP001195483"/>
    </source>
</evidence>
<protein>
    <submittedName>
        <fullName evidence="2">Uncharacterized protein</fullName>
    </submittedName>
</protein>
<proteinExistence type="predicted"/>
<dbReference type="AlphaFoldDB" id="A0AAE0SK81"/>
<reference evidence="2" key="2">
    <citation type="journal article" date="2021" name="Genome Biol. Evol.">
        <title>Developing a high-quality reference genome for a parasitic bivalve with doubly uniparental inheritance (Bivalvia: Unionida).</title>
        <authorList>
            <person name="Smith C.H."/>
        </authorList>
    </citation>
    <scope>NUCLEOTIDE SEQUENCE</scope>
    <source>
        <strain evidence="2">CHS0354</strain>
        <tissue evidence="2">Mantle</tissue>
    </source>
</reference>
<gene>
    <name evidence="2" type="ORF">CHS0354_011709</name>
</gene>
<organism evidence="2 3">
    <name type="scientific">Potamilus streckersoni</name>
    <dbReference type="NCBI Taxonomy" id="2493646"/>
    <lineage>
        <taxon>Eukaryota</taxon>
        <taxon>Metazoa</taxon>
        <taxon>Spiralia</taxon>
        <taxon>Lophotrochozoa</taxon>
        <taxon>Mollusca</taxon>
        <taxon>Bivalvia</taxon>
        <taxon>Autobranchia</taxon>
        <taxon>Heteroconchia</taxon>
        <taxon>Palaeoheterodonta</taxon>
        <taxon>Unionida</taxon>
        <taxon>Unionoidea</taxon>
        <taxon>Unionidae</taxon>
        <taxon>Ambleminae</taxon>
        <taxon>Lampsilini</taxon>
        <taxon>Potamilus</taxon>
    </lineage>
</organism>
<reference evidence="2" key="3">
    <citation type="submission" date="2023-05" db="EMBL/GenBank/DDBJ databases">
        <authorList>
            <person name="Smith C.H."/>
        </authorList>
    </citation>
    <scope>NUCLEOTIDE SEQUENCE</scope>
    <source>
        <strain evidence="2">CHS0354</strain>
        <tissue evidence="2">Mantle</tissue>
    </source>
</reference>
<sequence length="79" mass="9215">MRSRAISPRSPLDKEEDKDKTLKDPDEINYFITVLVMHWGQIYLVYNPEVAEQELTYEKVNGIQFSEGKSLQTKVQNVL</sequence>
<dbReference type="Proteomes" id="UP001195483">
    <property type="component" value="Unassembled WGS sequence"/>
</dbReference>
<comment type="caution">
    <text evidence="2">The sequence shown here is derived from an EMBL/GenBank/DDBJ whole genome shotgun (WGS) entry which is preliminary data.</text>
</comment>
<accession>A0AAE0SK81</accession>
<dbReference type="EMBL" id="JAEAOA010000714">
    <property type="protein sequence ID" value="KAK3592913.1"/>
    <property type="molecule type" value="Genomic_DNA"/>
</dbReference>
<evidence type="ECO:0000256" key="1">
    <source>
        <dbReference type="SAM" id="MobiDB-lite"/>
    </source>
</evidence>
<name>A0AAE0SK81_9BIVA</name>
<feature type="region of interest" description="Disordered" evidence="1">
    <location>
        <begin position="1"/>
        <end position="21"/>
    </location>
</feature>
<reference evidence="2" key="1">
    <citation type="journal article" date="2021" name="Genome Biol. Evol.">
        <title>A High-Quality Reference Genome for a Parasitic Bivalve with Doubly Uniparental Inheritance (Bivalvia: Unionida).</title>
        <authorList>
            <person name="Smith C.H."/>
        </authorList>
    </citation>
    <scope>NUCLEOTIDE SEQUENCE</scope>
    <source>
        <strain evidence="2">CHS0354</strain>
    </source>
</reference>
<keyword evidence="3" id="KW-1185">Reference proteome</keyword>